<name>A0A8K0XN43_9AGAR</name>
<dbReference type="Pfam" id="PF22244">
    <property type="entry name" value="GCE_fung"/>
    <property type="match status" value="1"/>
</dbReference>
<evidence type="ECO:0000256" key="6">
    <source>
        <dbReference type="ARBA" id="ARBA00022801"/>
    </source>
</evidence>
<accession>A0A8K0XN43</accession>
<evidence type="ECO:0000256" key="5">
    <source>
        <dbReference type="ARBA" id="ARBA00022729"/>
    </source>
</evidence>
<evidence type="ECO:0000256" key="8">
    <source>
        <dbReference type="ARBA" id="ARBA00024511"/>
    </source>
</evidence>
<comment type="similarity">
    <text evidence="2">Belongs to the carbohydrate esterase 15 (CE15) family.</text>
</comment>
<feature type="non-terminal residue" evidence="11">
    <location>
        <position position="1"/>
    </location>
</feature>
<dbReference type="InterPro" id="IPR029058">
    <property type="entry name" value="AB_hydrolase_fold"/>
</dbReference>
<dbReference type="Proteomes" id="UP000813824">
    <property type="component" value="Unassembled WGS sequence"/>
</dbReference>
<gene>
    <name evidence="11" type="ORF">BXZ70DRAFT_896055</name>
</gene>
<dbReference type="InterPro" id="IPR054579">
    <property type="entry name" value="GCE-like_dom"/>
</dbReference>
<keyword evidence="7" id="KW-0439">Lignin degradation</keyword>
<evidence type="ECO:0000256" key="7">
    <source>
        <dbReference type="ARBA" id="ARBA00023185"/>
    </source>
</evidence>
<keyword evidence="5" id="KW-0732">Signal</keyword>
<keyword evidence="12" id="KW-1185">Reference proteome</keyword>
<dbReference type="EC" id="3.1.1.117" evidence="9"/>
<evidence type="ECO:0000256" key="1">
    <source>
        <dbReference type="ARBA" id="ARBA00004613"/>
    </source>
</evidence>
<organism evidence="11 12">
    <name type="scientific">Cristinia sonorae</name>
    <dbReference type="NCBI Taxonomy" id="1940300"/>
    <lineage>
        <taxon>Eukaryota</taxon>
        <taxon>Fungi</taxon>
        <taxon>Dikarya</taxon>
        <taxon>Basidiomycota</taxon>
        <taxon>Agaricomycotina</taxon>
        <taxon>Agaricomycetes</taxon>
        <taxon>Agaricomycetidae</taxon>
        <taxon>Agaricales</taxon>
        <taxon>Pleurotineae</taxon>
        <taxon>Stephanosporaceae</taxon>
        <taxon>Cristinia</taxon>
    </lineage>
</organism>
<evidence type="ECO:0000256" key="3">
    <source>
        <dbReference type="ARBA" id="ARBA00022487"/>
    </source>
</evidence>
<dbReference type="GO" id="GO:0052689">
    <property type="term" value="F:carboxylic ester hydrolase activity"/>
    <property type="evidence" value="ECO:0007669"/>
    <property type="project" value="UniProtKB-KW"/>
</dbReference>
<keyword evidence="3" id="KW-0719">Serine esterase</keyword>
<evidence type="ECO:0000256" key="4">
    <source>
        <dbReference type="ARBA" id="ARBA00022525"/>
    </source>
</evidence>
<dbReference type="SUPFAM" id="SSF53474">
    <property type="entry name" value="alpha/beta-Hydrolases"/>
    <property type="match status" value="1"/>
</dbReference>
<comment type="catalytic activity">
    <reaction evidence="8">
        <text>a 4-O-methyl-alpha-D-glucuronosyl ester derivative + H2O = 4-O-methyl-alpha-D-glucuronate derivative + an alcohol + H(+)</text>
        <dbReference type="Rhea" id="RHEA:67452"/>
        <dbReference type="ChEBI" id="CHEBI:15377"/>
        <dbReference type="ChEBI" id="CHEBI:15378"/>
        <dbReference type="ChEBI" id="CHEBI:30879"/>
        <dbReference type="ChEBI" id="CHEBI:171667"/>
        <dbReference type="ChEBI" id="CHEBI:171668"/>
        <dbReference type="EC" id="3.1.1.117"/>
    </reaction>
    <physiologicalReaction direction="left-to-right" evidence="8">
        <dbReference type="Rhea" id="RHEA:67453"/>
    </physiologicalReaction>
</comment>
<proteinExistence type="inferred from homology"/>
<protein>
    <recommendedName>
        <fullName evidence="9">(4-O-methyl)-D-glucuronate--lignin esterase</fullName>
        <ecNumber evidence="9">3.1.1.117</ecNumber>
    </recommendedName>
</protein>
<reference evidence="11" key="1">
    <citation type="journal article" date="2021" name="New Phytol.">
        <title>Evolutionary innovations through gain and loss of genes in the ectomycorrhizal Boletales.</title>
        <authorList>
            <person name="Wu G."/>
            <person name="Miyauchi S."/>
            <person name="Morin E."/>
            <person name="Kuo A."/>
            <person name="Drula E."/>
            <person name="Varga T."/>
            <person name="Kohler A."/>
            <person name="Feng B."/>
            <person name="Cao Y."/>
            <person name="Lipzen A."/>
            <person name="Daum C."/>
            <person name="Hundley H."/>
            <person name="Pangilinan J."/>
            <person name="Johnson J."/>
            <person name="Barry K."/>
            <person name="LaButti K."/>
            <person name="Ng V."/>
            <person name="Ahrendt S."/>
            <person name="Min B."/>
            <person name="Choi I.G."/>
            <person name="Park H."/>
            <person name="Plett J.M."/>
            <person name="Magnuson J."/>
            <person name="Spatafora J.W."/>
            <person name="Nagy L.G."/>
            <person name="Henrissat B."/>
            <person name="Grigoriev I.V."/>
            <person name="Yang Z.L."/>
            <person name="Xu J."/>
            <person name="Martin F.M."/>
        </authorList>
    </citation>
    <scope>NUCLEOTIDE SEQUENCE</scope>
    <source>
        <strain evidence="11">KKN 215</strain>
    </source>
</reference>
<sequence>CPTPSTVKFNDEKLPNPFQFNSGAPVRTVADWSCRRRQIASLIQGFEAGELPSKPPHVSATFTKTGNNAVLNITAGTNTKRISFAPTITFPNTTAPKGGWPLVIGYGGGSIPVPDGVAHLSYDNSAMAQQNDQSSRGVGLFFDLYGNITSSSMTAWVWGVSRIIDALEVTHAANVNTKKIAVTGCSRNGKGALMAGAFEERIALTIPQESGSGGDTCWRLSKFEQDSGSVVQEAVEIVQENVWFSTNFDNFVHNISVLPYDHHLLAALVAPRPMISYENTDFVWLSPLSGFGCMTAAHTVWEALGAEDKHGFVQIGGHAHCAFPSNLTAGLNAFFDKFLLDKEADTNIFSTNGVFNGLTWKPQDWITWKTPKLRLL</sequence>
<dbReference type="OrthoDB" id="3781271at2759"/>
<evidence type="ECO:0000313" key="12">
    <source>
        <dbReference type="Proteomes" id="UP000813824"/>
    </source>
</evidence>
<keyword evidence="6" id="KW-0378">Hydrolase</keyword>
<dbReference type="AlphaFoldDB" id="A0A8K0XN43"/>
<comment type="subcellular location">
    <subcellularLocation>
        <location evidence="1">Secreted</location>
    </subcellularLocation>
</comment>
<evidence type="ECO:0000259" key="10">
    <source>
        <dbReference type="Pfam" id="PF22244"/>
    </source>
</evidence>
<comment type="caution">
    <text evidence="11">The sequence shown here is derived from an EMBL/GenBank/DDBJ whole genome shotgun (WGS) entry which is preliminary data.</text>
</comment>
<dbReference type="EMBL" id="JAEVFJ010000023">
    <property type="protein sequence ID" value="KAH8096606.1"/>
    <property type="molecule type" value="Genomic_DNA"/>
</dbReference>
<evidence type="ECO:0000313" key="11">
    <source>
        <dbReference type="EMBL" id="KAH8096606.1"/>
    </source>
</evidence>
<dbReference type="GO" id="GO:0046274">
    <property type="term" value="P:lignin catabolic process"/>
    <property type="evidence" value="ECO:0007669"/>
    <property type="project" value="UniProtKB-KW"/>
</dbReference>
<dbReference type="GO" id="GO:0005576">
    <property type="term" value="C:extracellular region"/>
    <property type="evidence" value="ECO:0007669"/>
    <property type="project" value="UniProtKB-SubCell"/>
</dbReference>
<evidence type="ECO:0000256" key="9">
    <source>
        <dbReference type="ARBA" id="ARBA00026105"/>
    </source>
</evidence>
<feature type="domain" description="4-O-methyl-glucuronoyl methylesterase-like" evidence="10">
    <location>
        <begin position="73"/>
        <end position="305"/>
    </location>
</feature>
<dbReference type="Gene3D" id="3.40.50.1820">
    <property type="entry name" value="alpha/beta hydrolase"/>
    <property type="match status" value="1"/>
</dbReference>
<keyword evidence="4" id="KW-0964">Secreted</keyword>
<evidence type="ECO:0000256" key="2">
    <source>
        <dbReference type="ARBA" id="ARBA00010092"/>
    </source>
</evidence>